<sequence>MMEEQKKTCCICGKELEGYGYNPFPVKEEGICCRSCNYSVVIPERWKRHKAYQRGKEIENKRVYISGAIAHYDMAERKEAFGRAEELLRTEGYDPVNPFNNGLPEEAHWKAHMRADIALLLACDYIYMLKDWELSKGAKLELDVASSCGIKVLFE</sequence>
<name>A0A8S5MS65_9CAUD</name>
<organism evidence="1">
    <name type="scientific">Siphoviridae sp. ctfeV1</name>
    <dbReference type="NCBI Taxonomy" id="2826417"/>
    <lineage>
        <taxon>Viruses</taxon>
        <taxon>Duplodnaviria</taxon>
        <taxon>Heunggongvirae</taxon>
        <taxon>Uroviricota</taxon>
        <taxon>Caudoviricetes</taxon>
    </lineage>
</organism>
<reference evidence="1" key="1">
    <citation type="journal article" date="2021" name="Proc. Natl. Acad. Sci. U.S.A.">
        <title>A Catalog of Tens of Thousands of Viruses from Human Metagenomes Reveals Hidden Associations with Chronic Diseases.</title>
        <authorList>
            <person name="Tisza M.J."/>
            <person name="Buck C.B."/>
        </authorList>
    </citation>
    <scope>NUCLEOTIDE SEQUENCE</scope>
    <source>
        <strain evidence="1">CtfeV1</strain>
    </source>
</reference>
<dbReference type="GO" id="GO:0016787">
    <property type="term" value="F:hydrolase activity"/>
    <property type="evidence" value="ECO:0007669"/>
    <property type="project" value="UniProtKB-KW"/>
</dbReference>
<dbReference type="InterPro" id="IPR025518">
    <property type="entry name" value="DUF4406"/>
</dbReference>
<dbReference type="SUPFAM" id="SSF52309">
    <property type="entry name" value="N-(deoxy)ribosyltransferase-like"/>
    <property type="match status" value="1"/>
</dbReference>
<proteinExistence type="predicted"/>
<accession>A0A8S5MS65</accession>
<dbReference type="EMBL" id="BK014966">
    <property type="protein sequence ID" value="DAD84811.1"/>
    <property type="molecule type" value="Genomic_DNA"/>
</dbReference>
<dbReference type="Pfam" id="PF14359">
    <property type="entry name" value="DUF4406"/>
    <property type="match status" value="1"/>
</dbReference>
<dbReference type="Gene3D" id="3.40.50.10400">
    <property type="entry name" value="Hypothetical protein PA1492"/>
    <property type="match status" value="1"/>
</dbReference>
<keyword evidence="1" id="KW-0378">Hydrolase</keyword>
<evidence type="ECO:0000313" key="1">
    <source>
        <dbReference type="EMBL" id="DAD84811.1"/>
    </source>
</evidence>
<protein>
    <submittedName>
        <fullName evidence="1">CMP/hydroxymethyl CMP hydrolase</fullName>
    </submittedName>
</protein>